<dbReference type="InterPro" id="IPR025724">
    <property type="entry name" value="GAG-pre-integrase_dom"/>
</dbReference>
<dbReference type="EMBL" id="JARYMX010000003">
    <property type="protein sequence ID" value="KAJ9557378.1"/>
    <property type="molecule type" value="Genomic_DNA"/>
</dbReference>
<dbReference type="GO" id="GO:0006508">
    <property type="term" value="P:proteolysis"/>
    <property type="evidence" value="ECO:0007669"/>
    <property type="project" value="UniProtKB-KW"/>
</dbReference>
<dbReference type="GO" id="GO:0003676">
    <property type="term" value="F:nucleic acid binding"/>
    <property type="evidence" value="ECO:0007669"/>
    <property type="project" value="InterPro"/>
</dbReference>
<feature type="domain" description="GAG-pre-integrase" evidence="2">
    <location>
        <begin position="181"/>
        <end position="236"/>
    </location>
</feature>
<gene>
    <name evidence="4" type="ORF">OSB04_011992</name>
</gene>
<comment type="caution">
    <text evidence="4">The sequence shown here is derived from an EMBL/GenBank/DDBJ whole genome shotgun (WGS) entry which is preliminary data.</text>
</comment>
<dbReference type="PANTHER" id="PTHR42648">
    <property type="entry name" value="TRANSPOSASE, PUTATIVE-RELATED"/>
    <property type="match status" value="1"/>
</dbReference>
<keyword evidence="5" id="KW-1185">Reference proteome</keyword>
<proteinExistence type="predicted"/>
<dbReference type="InterPro" id="IPR054722">
    <property type="entry name" value="PolX-like_BBD"/>
</dbReference>
<organism evidence="4 5">
    <name type="scientific">Centaurea solstitialis</name>
    <name type="common">yellow star-thistle</name>
    <dbReference type="NCBI Taxonomy" id="347529"/>
    <lineage>
        <taxon>Eukaryota</taxon>
        <taxon>Viridiplantae</taxon>
        <taxon>Streptophyta</taxon>
        <taxon>Embryophyta</taxon>
        <taxon>Tracheophyta</taxon>
        <taxon>Spermatophyta</taxon>
        <taxon>Magnoliopsida</taxon>
        <taxon>eudicotyledons</taxon>
        <taxon>Gunneridae</taxon>
        <taxon>Pentapetalae</taxon>
        <taxon>asterids</taxon>
        <taxon>campanulids</taxon>
        <taxon>Asterales</taxon>
        <taxon>Asteraceae</taxon>
        <taxon>Carduoideae</taxon>
        <taxon>Cardueae</taxon>
        <taxon>Centaureinae</taxon>
        <taxon>Centaurea</taxon>
    </lineage>
</organism>
<dbReference type="SUPFAM" id="SSF53098">
    <property type="entry name" value="Ribonuclease H-like"/>
    <property type="match status" value="1"/>
</dbReference>
<dbReference type="PANTHER" id="PTHR42648:SF18">
    <property type="entry name" value="RETROTRANSPOSON, UNCLASSIFIED-LIKE PROTEIN"/>
    <property type="match status" value="1"/>
</dbReference>
<accession>A0AA38TVA7</accession>
<protein>
    <recommendedName>
        <fullName evidence="6">GAG-pre-integrase domain-containing protein</fullName>
    </recommendedName>
</protein>
<keyword evidence="1" id="KW-0645">Protease</keyword>
<dbReference type="InterPro" id="IPR012337">
    <property type="entry name" value="RNaseH-like_sf"/>
</dbReference>
<dbReference type="AlphaFoldDB" id="A0AA38TVA7"/>
<keyword evidence="1" id="KW-0378">Hydrolase</keyword>
<evidence type="ECO:0000256" key="1">
    <source>
        <dbReference type="ARBA" id="ARBA00022670"/>
    </source>
</evidence>
<name>A0AA38TVA7_9ASTR</name>
<evidence type="ECO:0008006" key="6">
    <source>
        <dbReference type="Google" id="ProtNLM"/>
    </source>
</evidence>
<dbReference type="Proteomes" id="UP001172457">
    <property type="component" value="Chromosome 3"/>
</dbReference>
<feature type="domain" description="Retrovirus-related Pol polyprotein from transposon TNT 1-94-like beta-barrel" evidence="3">
    <location>
        <begin position="69"/>
        <end position="144"/>
    </location>
</feature>
<evidence type="ECO:0000313" key="5">
    <source>
        <dbReference type="Proteomes" id="UP001172457"/>
    </source>
</evidence>
<sequence>MVTEAIWLRKRNGIHLNQLVIQNRIPILILLLLTHLPKLKVAISLTPRDLYRYGYLNTSDFLLQLCHVWLNDSGCTSHMAGRRGFLSNYVEKEGGRVKFGGKDRGTIRGYGWLTNGKITIKNVKYVEGLDYNLLSSHQLSRSGYLVTTFVMGCYVKDEDGRVIIRGREWHGLYACKEKIYLLSKASKEDSWLWYHRLSHQNFKDMNKLVSKKLVVGLPELCLGKDALCPACAQGKMKRSSHMAKIDTNCSHPLDMIHMDLCGPMCVQSINGKKYILVLIDEYSHYTWVEFLRAKFEAADTIILFIKRVQRLMDRKIKKL</sequence>
<dbReference type="GO" id="GO:0008233">
    <property type="term" value="F:peptidase activity"/>
    <property type="evidence" value="ECO:0007669"/>
    <property type="project" value="UniProtKB-KW"/>
</dbReference>
<dbReference type="Gene3D" id="3.30.420.10">
    <property type="entry name" value="Ribonuclease H-like superfamily/Ribonuclease H"/>
    <property type="match status" value="1"/>
</dbReference>
<dbReference type="Pfam" id="PF13976">
    <property type="entry name" value="gag_pre-integrs"/>
    <property type="match status" value="1"/>
</dbReference>
<reference evidence="4" key="1">
    <citation type="submission" date="2023-03" db="EMBL/GenBank/DDBJ databases">
        <title>Chromosome-scale reference genome and RAD-based genetic map of yellow starthistle (Centaurea solstitialis) reveal putative structural variation and QTLs associated with invader traits.</title>
        <authorList>
            <person name="Reatini B."/>
            <person name="Cang F.A."/>
            <person name="Jiang Q."/>
            <person name="Mckibben M.T.W."/>
            <person name="Barker M.S."/>
            <person name="Rieseberg L.H."/>
            <person name="Dlugosch K.M."/>
        </authorList>
    </citation>
    <scope>NUCLEOTIDE SEQUENCE</scope>
    <source>
        <strain evidence="4">CAN-66</strain>
        <tissue evidence="4">Leaf</tissue>
    </source>
</reference>
<evidence type="ECO:0000313" key="4">
    <source>
        <dbReference type="EMBL" id="KAJ9557378.1"/>
    </source>
</evidence>
<evidence type="ECO:0000259" key="3">
    <source>
        <dbReference type="Pfam" id="PF22936"/>
    </source>
</evidence>
<dbReference type="InterPro" id="IPR036397">
    <property type="entry name" value="RNaseH_sf"/>
</dbReference>
<dbReference type="InterPro" id="IPR039537">
    <property type="entry name" value="Retrotran_Ty1/copia-like"/>
</dbReference>
<evidence type="ECO:0000259" key="2">
    <source>
        <dbReference type="Pfam" id="PF13976"/>
    </source>
</evidence>
<dbReference type="Pfam" id="PF22936">
    <property type="entry name" value="Pol_BBD"/>
    <property type="match status" value="1"/>
</dbReference>